<dbReference type="NCBIfam" id="TIGR00254">
    <property type="entry name" value="GGDEF"/>
    <property type="match status" value="1"/>
</dbReference>
<comment type="caution">
    <text evidence="2">The sequence shown here is derived from an EMBL/GenBank/DDBJ whole genome shotgun (WGS) entry which is preliminary data.</text>
</comment>
<dbReference type="PROSITE" id="PS50887">
    <property type="entry name" value="GGDEF"/>
    <property type="match status" value="1"/>
</dbReference>
<dbReference type="CDD" id="cd01949">
    <property type="entry name" value="GGDEF"/>
    <property type="match status" value="1"/>
</dbReference>
<dbReference type="PANTHER" id="PTHR45138:SF9">
    <property type="entry name" value="DIGUANYLATE CYCLASE DGCM-RELATED"/>
    <property type="match status" value="1"/>
</dbReference>
<dbReference type="InterPro" id="IPR029787">
    <property type="entry name" value="Nucleotide_cyclase"/>
</dbReference>
<accession>A0A4Q7KVX5</accession>
<dbReference type="OrthoDB" id="23692at2"/>
<dbReference type="FunFam" id="3.30.70.270:FF:000001">
    <property type="entry name" value="Diguanylate cyclase domain protein"/>
    <property type="match status" value="1"/>
</dbReference>
<evidence type="ECO:0000313" key="3">
    <source>
        <dbReference type="Proteomes" id="UP000294257"/>
    </source>
</evidence>
<evidence type="ECO:0000313" key="2">
    <source>
        <dbReference type="EMBL" id="RZS40797.1"/>
    </source>
</evidence>
<feature type="domain" description="GGDEF" evidence="1">
    <location>
        <begin position="421"/>
        <end position="550"/>
    </location>
</feature>
<keyword evidence="3" id="KW-1185">Reference proteome</keyword>
<dbReference type="InterPro" id="IPR000160">
    <property type="entry name" value="GGDEF_dom"/>
</dbReference>
<dbReference type="Gene3D" id="3.30.70.270">
    <property type="match status" value="1"/>
</dbReference>
<dbReference type="PANTHER" id="PTHR45138">
    <property type="entry name" value="REGULATORY COMPONENTS OF SENSORY TRANSDUCTION SYSTEM"/>
    <property type="match status" value="1"/>
</dbReference>
<dbReference type="RefSeq" id="WP_130343805.1">
    <property type="nucleotide sequence ID" value="NZ_SGWQ01000003.1"/>
</dbReference>
<dbReference type="GO" id="GO:0052621">
    <property type="term" value="F:diguanylate cyclase activity"/>
    <property type="evidence" value="ECO:0007669"/>
    <property type="project" value="TreeGrafter"/>
</dbReference>
<dbReference type="AlphaFoldDB" id="A0A4Q7KVX5"/>
<name>A0A4Q7KVX5_9PSEU</name>
<dbReference type="SMART" id="SM00267">
    <property type="entry name" value="GGDEF"/>
    <property type="match status" value="1"/>
</dbReference>
<dbReference type="InterPro" id="IPR050469">
    <property type="entry name" value="Diguanylate_Cyclase"/>
</dbReference>
<sequence>MVAEERHDGPALDEKSDAWLVGRARELVAIAHSGRRSDNTRYIAELDRLLTEAQRRGEPRMLAQLLRSAVILRVLTPERADEAEPLLDEMLAHTRKHGLVLLQADAHALRGSRLLLGGAEDAALTELAVALAILDEDLTPDVLIGQRNWDLIMGATLTDIGQVLTQLGVYEVADYVLTQAHRRVRQSAGPHVIAVHLINRTQMLIGWGLRLERAGEHDYAAERFATAASVAVAVEAPFKQSLFPRDPDLSAAEQVHEVGAAHALAAPSEAHLERLTRLVRSAPYPREVMITSIALARCLEHEGRTEEAIAVLGDARAKVDTASEPTLRLCLVREYARLSGPEGGRRTMSALERYTHELEAQLWGMRESRIAALNTRREHERLARKHDATTKQALQDPLTGLPNRRALDERLDSLAADPKNHPLAIALVDLDGFKEVNDRGSHADGDDVLRVMASTLRDTLRGSDMVGRYGGDEFIVLLPGAPLSAAEAALRRAVKAVDNLPEDLSRSVTLSVGVVSLRAGEPAARAVARADAAMYQAKRNGGNDVAAISGQVDLPPQAITAPGPPTNPVWVLPETS</sequence>
<dbReference type="EMBL" id="SGWQ01000003">
    <property type="protein sequence ID" value="RZS40797.1"/>
    <property type="molecule type" value="Genomic_DNA"/>
</dbReference>
<dbReference type="InterPro" id="IPR043128">
    <property type="entry name" value="Rev_trsase/Diguanyl_cyclase"/>
</dbReference>
<evidence type="ECO:0000259" key="1">
    <source>
        <dbReference type="PROSITE" id="PS50887"/>
    </source>
</evidence>
<dbReference type="Pfam" id="PF00990">
    <property type="entry name" value="GGDEF"/>
    <property type="match status" value="1"/>
</dbReference>
<proteinExistence type="predicted"/>
<gene>
    <name evidence="2" type="ORF">EV193_103111</name>
</gene>
<protein>
    <submittedName>
        <fullName evidence="2">Diguanylate cyclase (GGDEF)-like protein</fullName>
    </submittedName>
</protein>
<organism evidence="2 3">
    <name type="scientific">Herbihabitans rhizosphaerae</name>
    <dbReference type="NCBI Taxonomy" id="1872711"/>
    <lineage>
        <taxon>Bacteria</taxon>
        <taxon>Bacillati</taxon>
        <taxon>Actinomycetota</taxon>
        <taxon>Actinomycetes</taxon>
        <taxon>Pseudonocardiales</taxon>
        <taxon>Pseudonocardiaceae</taxon>
        <taxon>Herbihabitans</taxon>
    </lineage>
</organism>
<dbReference type="SUPFAM" id="SSF55073">
    <property type="entry name" value="Nucleotide cyclase"/>
    <property type="match status" value="1"/>
</dbReference>
<reference evidence="2 3" key="1">
    <citation type="submission" date="2019-02" db="EMBL/GenBank/DDBJ databases">
        <title>Genomic Encyclopedia of Type Strains, Phase IV (KMG-IV): sequencing the most valuable type-strain genomes for metagenomic binning, comparative biology and taxonomic classification.</title>
        <authorList>
            <person name="Goeker M."/>
        </authorList>
    </citation>
    <scope>NUCLEOTIDE SEQUENCE [LARGE SCALE GENOMIC DNA]</scope>
    <source>
        <strain evidence="2 3">DSM 101727</strain>
    </source>
</reference>
<dbReference type="Proteomes" id="UP000294257">
    <property type="component" value="Unassembled WGS sequence"/>
</dbReference>